<keyword evidence="2" id="KW-0596">Phosphopantetheine</keyword>
<dbReference type="InterPro" id="IPR009081">
    <property type="entry name" value="PP-bd_ACP"/>
</dbReference>
<evidence type="ECO:0000256" key="2">
    <source>
        <dbReference type="ARBA" id="ARBA00022450"/>
    </source>
</evidence>
<dbReference type="SMART" id="SM00823">
    <property type="entry name" value="PKS_PP"/>
    <property type="match status" value="1"/>
</dbReference>
<comment type="caution">
    <text evidence="6">The sequence shown here is derived from an EMBL/GenBank/DDBJ whole genome shotgun (WGS) entry which is preliminary data.</text>
</comment>
<evidence type="ECO:0000256" key="4">
    <source>
        <dbReference type="SAM" id="MobiDB-lite"/>
    </source>
</evidence>
<dbReference type="GO" id="GO:0043041">
    <property type="term" value="P:amino acid activation for nonribosomal peptide biosynthetic process"/>
    <property type="evidence" value="ECO:0007669"/>
    <property type="project" value="TreeGrafter"/>
</dbReference>
<dbReference type="GO" id="GO:0005829">
    <property type="term" value="C:cytosol"/>
    <property type="evidence" value="ECO:0007669"/>
    <property type="project" value="TreeGrafter"/>
</dbReference>
<evidence type="ECO:0000313" key="7">
    <source>
        <dbReference type="Proteomes" id="UP000051221"/>
    </source>
</evidence>
<keyword evidence="3" id="KW-0597">Phosphoprotein</keyword>
<evidence type="ECO:0000313" key="6">
    <source>
        <dbReference type="EMBL" id="KQH85843.1"/>
    </source>
</evidence>
<dbReference type="Gene3D" id="1.10.1200.10">
    <property type="entry name" value="ACP-like"/>
    <property type="match status" value="1"/>
</dbReference>
<organism evidence="6 7">
    <name type="scientific">Vibrio furnissii</name>
    <dbReference type="NCBI Taxonomy" id="29494"/>
    <lineage>
        <taxon>Bacteria</taxon>
        <taxon>Pseudomonadati</taxon>
        <taxon>Pseudomonadota</taxon>
        <taxon>Gammaproteobacteria</taxon>
        <taxon>Vibrionales</taxon>
        <taxon>Vibrionaceae</taxon>
        <taxon>Vibrio</taxon>
    </lineage>
</organism>
<dbReference type="Gene3D" id="3.30.559.10">
    <property type="entry name" value="Chloramphenicol acetyltransferase-like domain"/>
    <property type="match status" value="2"/>
</dbReference>
<dbReference type="EMBL" id="LKHS01000009">
    <property type="protein sequence ID" value="KQH85843.1"/>
    <property type="molecule type" value="Genomic_DNA"/>
</dbReference>
<dbReference type="Gene3D" id="3.30.559.30">
    <property type="entry name" value="Nonribosomal peptide synthetase, condensation domain"/>
    <property type="match status" value="1"/>
</dbReference>
<evidence type="ECO:0000259" key="5">
    <source>
        <dbReference type="PROSITE" id="PS50075"/>
    </source>
</evidence>
<dbReference type="AlphaFoldDB" id="A0A0Q2SEF1"/>
<dbReference type="Proteomes" id="UP000051221">
    <property type="component" value="Unassembled WGS sequence"/>
</dbReference>
<dbReference type="SUPFAM" id="SSF52777">
    <property type="entry name" value="CoA-dependent acyltransferases"/>
    <property type="match status" value="3"/>
</dbReference>
<proteinExistence type="predicted"/>
<evidence type="ECO:0000256" key="1">
    <source>
        <dbReference type="ARBA" id="ARBA00001957"/>
    </source>
</evidence>
<dbReference type="InterPro" id="IPR006162">
    <property type="entry name" value="Ppantetheine_attach_site"/>
</dbReference>
<name>A0A0Q2SEF1_VIBFU</name>
<dbReference type="PROSITE" id="PS50075">
    <property type="entry name" value="CARRIER"/>
    <property type="match status" value="1"/>
</dbReference>
<dbReference type="Pfam" id="PF00550">
    <property type="entry name" value="PP-binding"/>
    <property type="match status" value="1"/>
</dbReference>
<comment type="cofactor">
    <cofactor evidence="1">
        <name>pantetheine 4'-phosphate</name>
        <dbReference type="ChEBI" id="CHEBI:47942"/>
    </cofactor>
</comment>
<gene>
    <name evidence="6" type="ORF">AMR76_11210</name>
</gene>
<dbReference type="GO" id="GO:0047527">
    <property type="term" value="F:2,3-dihydroxybenzoate-serine ligase activity"/>
    <property type="evidence" value="ECO:0007669"/>
    <property type="project" value="TreeGrafter"/>
</dbReference>
<protein>
    <submittedName>
        <fullName evidence="6">Peptide synthetase</fullName>
    </submittedName>
</protein>
<dbReference type="SUPFAM" id="SSF47336">
    <property type="entry name" value="ACP-like"/>
    <property type="match status" value="1"/>
</dbReference>
<feature type="region of interest" description="Disordered" evidence="4">
    <location>
        <begin position="1"/>
        <end position="20"/>
    </location>
</feature>
<dbReference type="GO" id="GO:0009239">
    <property type="term" value="P:enterobactin biosynthetic process"/>
    <property type="evidence" value="ECO:0007669"/>
    <property type="project" value="TreeGrafter"/>
</dbReference>
<reference evidence="6 7" key="1">
    <citation type="submission" date="2015-08" db="EMBL/GenBank/DDBJ databases">
        <title>Antibacterial properties of a collection of Vibrionaceae strains.</title>
        <authorList>
            <person name="Giubergia S."/>
        </authorList>
    </citation>
    <scope>NUCLEOTIDE SEQUENCE [LARGE SCALE GENOMIC DNA]</scope>
    <source>
        <strain evidence="6 7">S0821</strain>
    </source>
</reference>
<dbReference type="InterPro" id="IPR001242">
    <property type="entry name" value="Condensation_dom"/>
</dbReference>
<dbReference type="PROSITE" id="PS00012">
    <property type="entry name" value="PHOSPHOPANTETHEINE"/>
    <property type="match status" value="1"/>
</dbReference>
<feature type="domain" description="Carrier" evidence="5">
    <location>
        <begin position="461"/>
        <end position="537"/>
    </location>
</feature>
<evidence type="ECO:0000256" key="3">
    <source>
        <dbReference type="ARBA" id="ARBA00022553"/>
    </source>
</evidence>
<dbReference type="Pfam" id="PF00668">
    <property type="entry name" value="Condensation"/>
    <property type="match status" value="1"/>
</dbReference>
<dbReference type="RefSeq" id="WP_055466115.1">
    <property type="nucleotide sequence ID" value="NZ_LKHS01000009.1"/>
</dbReference>
<accession>A0A0Q2SEF1</accession>
<dbReference type="InterPro" id="IPR020806">
    <property type="entry name" value="PKS_PP-bd"/>
</dbReference>
<dbReference type="InterPro" id="IPR036736">
    <property type="entry name" value="ACP-like_sf"/>
</dbReference>
<dbReference type="GO" id="GO:0031177">
    <property type="term" value="F:phosphopantetheine binding"/>
    <property type="evidence" value="ECO:0007669"/>
    <property type="project" value="InterPro"/>
</dbReference>
<dbReference type="InParanoid" id="A0A0Q2SEF1"/>
<dbReference type="GO" id="GO:0009366">
    <property type="term" value="C:enterobactin synthetase complex"/>
    <property type="evidence" value="ECO:0007669"/>
    <property type="project" value="TreeGrafter"/>
</dbReference>
<dbReference type="PANTHER" id="PTHR45527:SF1">
    <property type="entry name" value="FATTY ACID SYNTHASE"/>
    <property type="match status" value="1"/>
</dbReference>
<sequence length="999" mass="111923">MNEHNAFVTPPAEAGTSHPVSEFEQQVWLHHEQCGDCTHQGLSVFRLRSNANHGDGHDGDVNLAALLDALHALLQSMPNLDARYQLNDEFELVKSQHASLRQRVKLVQVASRAEAQQMLLHWQNKRMDLASEPPMQCRLLLGDELILAVRHHRILARSINWQTLLSALNRFYQGDLHHGELHQRALNIDEWTAPLQAELPLAHPLYSREQPLNAAYHWLAAGACSARSRIEWLGSERVNTIERRAEKVRVSLPVQALAQLTTHQGAQASLDHGVMLCAAVTEFARFIARLSGQAQQTVFAPQQVVQRHHELNGSAVQSGLLRLAINADHPHQAALLDEVTQQWRRADSHASSLFNPDDLAILVTWSVDPAVYLRLHQVQAETVRFAPLHSDFDLILALGISCDNKLLLELTTGERVSPYIAGWLLEQFTASLGDDRVMPFSGAPSIEAPVISVADDAYPPRNERERMATLIADAFGAALNHADFSIHDDFFDFGGHSLIATRVIGQLKTEHQVEVHINDLFSQPTAWGLAEHAIAHSNEHPVTVKQETQPVRHRAPLSFAQASLWKAYAAFGYNELFNIPFALRFLAPVDETLFGLAFEDVMRRHSVLRTRFVTEGDIVEQHVVPEAELSQYRWFWRSEETGPVERQTALNQAASHVFDLSRELPVRLRFVRDVSSGQQYLSFLFHHVVLDEWSVNVLMDDLREAYQARASGTSPQWRAQPLPFSEYAARQHEQGFDASHLAYWLKQFEGVPLDAPLLPALQNQPDAEPSDAGGWVEFKLEPGVAQGLNQLARQQGASLFNVVYAAISLALKQLGAPSKLIVGTPASGRLDAAFFDTVGYFTTLAMHVVHFDRAESVGELIAQVKNTINESLDYSDVPIDWVEDALLGERTDKHHLFEVMIQLHAKNKLHGELVSAQQAVRFEQVDPEKSESALGLQFEVMEERVGGEDRVRVLMSYRSDQYGDAQVNTLTEATQRMLARFAEPNAEHTALSELIKAHN</sequence>
<dbReference type="InterPro" id="IPR023213">
    <property type="entry name" value="CAT-like_dom_sf"/>
</dbReference>
<dbReference type="PANTHER" id="PTHR45527">
    <property type="entry name" value="NONRIBOSOMAL PEPTIDE SYNTHETASE"/>
    <property type="match status" value="1"/>
</dbReference>
<keyword evidence="7" id="KW-1185">Reference proteome</keyword>